<organism evidence="5 6">
    <name type="scientific">Candidatus Propionivibrio dominans</name>
    <dbReference type="NCBI Taxonomy" id="2954373"/>
    <lineage>
        <taxon>Bacteria</taxon>
        <taxon>Pseudomonadati</taxon>
        <taxon>Pseudomonadota</taxon>
        <taxon>Betaproteobacteria</taxon>
        <taxon>Rhodocyclales</taxon>
        <taxon>Rhodocyclaceae</taxon>
        <taxon>Propionivibrio</taxon>
    </lineage>
</organism>
<evidence type="ECO:0000259" key="4">
    <source>
        <dbReference type="PROSITE" id="PS50042"/>
    </source>
</evidence>
<dbReference type="GO" id="GO:0005829">
    <property type="term" value="C:cytosol"/>
    <property type="evidence" value="ECO:0007669"/>
    <property type="project" value="TreeGrafter"/>
</dbReference>
<evidence type="ECO:0000256" key="2">
    <source>
        <dbReference type="ARBA" id="ARBA00023125"/>
    </source>
</evidence>
<reference evidence="5" key="1">
    <citation type="submission" date="2020-10" db="EMBL/GenBank/DDBJ databases">
        <title>Connecting structure to function with the recovery of over 1000 high-quality activated sludge metagenome-assembled genomes encoding full-length rRNA genes using long-read sequencing.</title>
        <authorList>
            <person name="Singleton C.M."/>
            <person name="Petriglieri F."/>
            <person name="Kristensen J.M."/>
            <person name="Kirkegaard R.H."/>
            <person name="Michaelsen T.Y."/>
            <person name="Andersen M.H."/>
            <person name="Karst S.M."/>
            <person name="Dueholm M.S."/>
            <person name="Nielsen P.H."/>
            <person name="Albertsen M."/>
        </authorList>
    </citation>
    <scope>NUCLEOTIDE SEQUENCE</scope>
    <source>
        <strain evidence="5">EsbW_18-Q3-R4-48_MAXAC.044</strain>
    </source>
</reference>
<dbReference type="PANTHER" id="PTHR24567:SF28">
    <property type="entry name" value="LISTERIOLYSIN REGULATORY PROTEIN"/>
    <property type="match status" value="1"/>
</dbReference>
<protein>
    <submittedName>
        <fullName evidence="5">Crp/Fnr family transcriptional regulator</fullName>
    </submittedName>
</protein>
<dbReference type="InterPro" id="IPR014710">
    <property type="entry name" value="RmlC-like_jellyroll"/>
</dbReference>
<dbReference type="InterPro" id="IPR050397">
    <property type="entry name" value="Env_Response_Regulators"/>
</dbReference>
<evidence type="ECO:0000256" key="1">
    <source>
        <dbReference type="ARBA" id="ARBA00023015"/>
    </source>
</evidence>
<dbReference type="Pfam" id="PF13545">
    <property type="entry name" value="HTH_Crp_2"/>
    <property type="match status" value="1"/>
</dbReference>
<dbReference type="PANTHER" id="PTHR24567">
    <property type="entry name" value="CRP FAMILY TRANSCRIPTIONAL REGULATORY PROTEIN"/>
    <property type="match status" value="1"/>
</dbReference>
<keyword evidence="1" id="KW-0805">Transcription regulation</keyword>
<dbReference type="InterPro" id="IPR018490">
    <property type="entry name" value="cNMP-bd_dom_sf"/>
</dbReference>
<dbReference type="AlphaFoldDB" id="A0A9D7I800"/>
<dbReference type="SUPFAM" id="SSF46785">
    <property type="entry name" value="Winged helix' DNA-binding domain"/>
    <property type="match status" value="1"/>
</dbReference>
<dbReference type="Gene3D" id="1.10.10.10">
    <property type="entry name" value="Winged helix-like DNA-binding domain superfamily/Winged helix DNA-binding domain"/>
    <property type="match status" value="1"/>
</dbReference>
<dbReference type="InterPro" id="IPR012318">
    <property type="entry name" value="HTH_CRP"/>
</dbReference>
<dbReference type="InterPro" id="IPR000595">
    <property type="entry name" value="cNMP-bd_dom"/>
</dbReference>
<dbReference type="Gene3D" id="2.60.120.10">
    <property type="entry name" value="Jelly Rolls"/>
    <property type="match status" value="1"/>
</dbReference>
<dbReference type="EMBL" id="JADJNC010000008">
    <property type="protein sequence ID" value="MBK7422613.1"/>
    <property type="molecule type" value="Genomic_DNA"/>
</dbReference>
<dbReference type="InterPro" id="IPR036388">
    <property type="entry name" value="WH-like_DNA-bd_sf"/>
</dbReference>
<keyword evidence="2" id="KW-0238">DNA-binding</keyword>
<evidence type="ECO:0000313" key="5">
    <source>
        <dbReference type="EMBL" id="MBK7422613.1"/>
    </source>
</evidence>
<dbReference type="GO" id="GO:0003677">
    <property type="term" value="F:DNA binding"/>
    <property type="evidence" value="ECO:0007669"/>
    <property type="project" value="UniProtKB-KW"/>
</dbReference>
<evidence type="ECO:0000313" key="6">
    <source>
        <dbReference type="Proteomes" id="UP000886602"/>
    </source>
</evidence>
<dbReference type="SUPFAM" id="SSF51206">
    <property type="entry name" value="cAMP-binding domain-like"/>
    <property type="match status" value="1"/>
</dbReference>
<dbReference type="PROSITE" id="PS50042">
    <property type="entry name" value="CNMP_BINDING_3"/>
    <property type="match status" value="1"/>
</dbReference>
<dbReference type="CDD" id="cd00038">
    <property type="entry name" value="CAP_ED"/>
    <property type="match status" value="1"/>
</dbReference>
<accession>A0A9D7I800</accession>
<dbReference type="GO" id="GO:0003700">
    <property type="term" value="F:DNA-binding transcription factor activity"/>
    <property type="evidence" value="ECO:0007669"/>
    <property type="project" value="TreeGrafter"/>
</dbReference>
<feature type="domain" description="Cyclic nucleotide-binding" evidence="4">
    <location>
        <begin position="26"/>
        <end position="109"/>
    </location>
</feature>
<evidence type="ECO:0000256" key="3">
    <source>
        <dbReference type="ARBA" id="ARBA00023163"/>
    </source>
</evidence>
<dbReference type="InterPro" id="IPR036390">
    <property type="entry name" value="WH_DNA-bd_sf"/>
</dbReference>
<sequence>MKVKKILAAWRGEPQCEKCQVRHLALFSDLAESDFMGLHLHIEDLEFPAGTIIYHSDEPGRALFTIRSGVVKLVQCLPNGTQRIVRLLRQGATLGLEAVLGEPYRHAAITMQDALICRIPATAIHQLNAQSPTLYTQLMRRWQQSVEQADEWLTFLSTGTARARVARLFLHLNGDSGDAICQLFGREDVAAILGITSETACRIVAEFSRDKVINALSSNRFECDLLRLEEISSN</sequence>
<comment type="caution">
    <text evidence="5">The sequence shown here is derived from an EMBL/GenBank/DDBJ whole genome shotgun (WGS) entry which is preliminary data.</text>
</comment>
<name>A0A9D7I800_9RHOO</name>
<dbReference type="Pfam" id="PF00027">
    <property type="entry name" value="cNMP_binding"/>
    <property type="match status" value="1"/>
</dbReference>
<dbReference type="SMART" id="SM00100">
    <property type="entry name" value="cNMP"/>
    <property type="match status" value="1"/>
</dbReference>
<gene>
    <name evidence="5" type="ORF">IPJ48_05690</name>
</gene>
<keyword evidence="3" id="KW-0804">Transcription</keyword>
<dbReference type="Proteomes" id="UP000886602">
    <property type="component" value="Unassembled WGS sequence"/>
</dbReference>
<proteinExistence type="predicted"/>